<dbReference type="Proteomes" id="UP001604002">
    <property type="component" value="Unassembled WGS sequence"/>
</dbReference>
<dbReference type="RefSeq" id="WP_393992734.1">
    <property type="nucleotide sequence ID" value="NZ_JBAFVH010000006.1"/>
</dbReference>
<organism evidence="5 6">
    <name type="scientific">Xanthobacter oligotrophicus</name>
    <dbReference type="NCBI Taxonomy" id="2607286"/>
    <lineage>
        <taxon>Bacteria</taxon>
        <taxon>Pseudomonadati</taxon>
        <taxon>Pseudomonadota</taxon>
        <taxon>Alphaproteobacteria</taxon>
        <taxon>Hyphomicrobiales</taxon>
        <taxon>Xanthobacteraceae</taxon>
        <taxon>Xanthobacter</taxon>
    </lineage>
</organism>
<keyword evidence="2" id="KW-0378">Hydrolase</keyword>
<dbReference type="Gene3D" id="3.30.420.10">
    <property type="entry name" value="Ribonuclease H-like superfamily/Ribonuclease H"/>
    <property type="match status" value="1"/>
</dbReference>
<dbReference type="EMBL" id="JBAFVH010000006">
    <property type="protein sequence ID" value="MFG1372892.1"/>
    <property type="molecule type" value="Genomic_DNA"/>
</dbReference>
<evidence type="ECO:0000313" key="5">
    <source>
        <dbReference type="EMBL" id="MFG1372892.1"/>
    </source>
</evidence>
<sequence length="188" mass="20735">MPGSTKAWVVDCETTGLAGYDRIVSFAAVEMLGPEPTGRVSYLVFNPGRPCHPRAAAVHGWRDDVLRKQEEFTAHAPFIHEILSKADVVCGHNLGFDLGFLHRELAKVGLSQIRTNPYCTMQAYRNKFPGRKATLDLCLQDIGGSRAGETHGALEDAFLAASLYAWLRFGVIDTFGLNAWPDPFNLRS</sequence>
<evidence type="ECO:0000256" key="2">
    <source>
        <dbReference type="ARBA" id="ARBA00022801"/>
    </source>
</evidence>
<comment type="caution">
    <text evidence="5">The sequence shown here is derived from an EMBL/GenBank/DDBJ whole genome shotgun (WGS) entry which is preliminary data.</text>
</comment>
<gene>
    <name evidence="5" type="ORF">V5F32_12020</name>
</gene>
<name>A0ABW6ZWQ9_9HYPH</name>
<evidence type="ECO:0000256" key="1">
    <source>
        <dbReference type="ARBA" id="ARBA00022722"/>
    </source>
</evidence>
<dbReference type="GO" id="GO:0004527">
    <property type="term" value="F:exonuclease activity"/>
    <property type="evidence" value="ECO:0007669"/>
    <property type="project" value="UniProtKB-KW"/>
</dbReference>
<proteinExistence type="predicted"/>
<dbReference type="SUPFAM" id="SSF53098">
    <property type="entry name" value="Ribonuclease H-like"/>
    <property type="match status" value="1"/>
</dbReference>
<evidence type="ECO:0000313" key="6">
    <source>
        <dbReference type="Proteomes" id="UP001604002"/>
    </source>
</evidence>
<dbReference type="InterPro" id="IPR036397">
    <property type="entry name" value="RNaseH_sf"/>
</dbReference>
<dbReference type="CDD" id="cd06127">
    <property type="entry name" value="DEDDh"/>
    <property type="match status" value="1"/>
</dbReference>
<dbReference type="PANTHER" id="PTHR30231:SF4">
    <property type="entry name" value="PROTEIN NEN2"/>
    <property type="match status" value="1"/>
</dbReference>
<dbReference type="SMART" id="SM00479">
    <property type="entry name" value="EXOIII"/>
    <property type="match status" value="1"/>
</dbReference>
<protein>
    <submittedName>
        <fullName evidence="5">3'-5' exonuclease</fullName>
    </submittedName>
</protein>
<evidence type="ECO:0000256" key="3">
    <source>
        <dbReference type="ARBA" id="ARBA00022839"/>
    </source>
</evidence>
<keyword evidence="3 5" id="KW-0269">Exonuclease</keyword>
<feature type="domain" description="Exonuclease" evidence="4">
    <location>
        <begin position="6"/>
        <end position="173"/>
    </location>
</feature>
<keyword evidence="6" id="KW-1185">Reference proteome</keyword>
<reference evidence="5 6" key="1">
    <citation type="submission" date="2024-02" db="EMBL/GenBank/DDBJ databases">
        <title>Expansion and revision of Xanthobacter and proposal of Roseixanthobacter gen. nov.</title>
        <authorList>
            <person name="Soltysiak M.P.M."/>
            <person name="Jalihal A."/>
            <person name="Ory A."/>
            <person name="Chrisophersen C."/>
            <person name="Lee A.D."/>
            <person name="Boulton J."/>
            <person name="Springer M."/>
        </authorList>
    </citation>
    <scope>NUCLEOTIDE SEQUENCE [LARGE SCALE GENOMIC DNA]</scope>
    <source>
        <strain evidence="5 6">23A</strain>
    </source>
</reference>
<dbReference type="PANTHER" id="PTHR30231">
    <property type="entry name" value="DNA POLYMERASE III SUBUNIT EPSILON"/>
    <property type="match status" value="1"/>
</dbReference>
<dbReference type="InterPro" id="IPR013520">
    <property type="entry name" value="Ribonucl_H"/>
</dbReference>
<keyword evidence="1" id="KW-0540">Nuclease</keyword>
<evidence type="ECO:0000259" key="4">
    <source>
        <dbReference type="SMART" id="SM00479"/>
    </source>
</evidence>
<dbReference type="InterPro" id="IPR012337">
    <property type="entry name" value="RNaseH-like_sf"/>
</dbReference>
<dbReference type="Pfam" id="PF00929">
    <property type="entry name" value="RNase_T"/>
    <property type="match status" value="1"/>
</dbReference>
<accession>A0ABW6ZWQ9</accession>